<dbReference type="InterPro" id="IPR011990">
    <property type="entry name" value="TPR-like_helical_dom_sf"/>
</dbReference>
<dbReference type="InterPro" id="IPR051222">
    <property type="entry name" value="PPR/CCM1_RNA-binding"/>
</dbReference>
<dbReference type="Gene3D" id="1.25.40.10">
    <property type="entry name" value="Tetratricopeptide repeat domain"/>
    <property type="match status" value="1"/>
</dbReference>
<dbReference type="Proteomes" id="UP000323067">
    <property type="component" value="Chromosome i"/>
</dbReference>
<proteinExistence type="predicted"/>
<evidence type="ECO:0000256" key="2">
    <source>
        <dbReference type="SAM" id="MobiDB-lite"/>
    </source>
</evidence>
<reference evidence="3 4" key="1">
    <citation type="journal article" date="2017" name="BMC Genomics">
        <title>Chromosome level assembly and secondary metabolite potential of the parasitic fungus Cordyceps militaris.</title>
        <authorList>
            <person name="Kramer G.J."/>
            <person name="Nodwell J.R."/>
        </authorList>
    </citation>
    <scope>NUCLEOTIDE SEQUENCE [LARGE SCALE GENOMIC DNA]</scope>
    <source>
        <strain evidence="3 4">ATCC 34164</strain>
    </source>
</reference>
<sequence>MSARVLGAAACLRRVLPTTAARTIRVIQPAGLVVGRRYASVDATISDVEPVDARRSKKSSTRAVVKQLEFISDPWVLGKYIEDLLAKDKFEDALKTVELASKNMDTVVSWNHLIDYLLKQQQIKRAMATYNNVRQSWLLTLCVLSLIQKSWSANKFPLDQSQMKKRAQFANAQTYTIMFRGLAKSQHPKNAVAEATKLFQQLKNDRRLQPNTIHLNAVLSVCARAYDIDQLFLVAGELEDLGLAPTAATYGVIFNGMRQYMWREYNDLDKETKQANMDKMIARGQNIWVEVLDKWRQGRLKLDEPLVCTMGRLQLLSKDRKEKLRVLDLLEQTMDIPNLVTQAKPLSATSQEPSESGVVPNPRRKGGFVQPGQNTLALILTTLLTGRQTGAAAAYWNLLVHDNKLIPDNDNWLRMIGVLKSSKSSAQAAQILDTLPATGIEVEARSFGIAMEACVRDNINPHVMTHATRILHTMQARLAPTPDMHTMRLYLRVALVSHAAFRGRASTGDEVGAKAAYGRQIATALAELWHPYIELYNKYFKSEAATLAATGGDKRAAGMLYTNQKEVIALGRIMVGAFSKVIEEKMLPGNNNRDMIIASAKINKGVTAFFADRELREPKLNTQATAARKRADLQRPPQQDEDGSAKKKSVFDIEMPELNDRVAGDAKHTSQSRPGADFVWNTRKMSAQKDKAKQTQYKKSEWDAQTPVIDRWISLSDGKDDSAKLEETHNDGFIPIKPAAEDAAANAGCTGELNAAASDSADRANASLWASLMARKS</sequence>
<dbReference type="InterPro" id="IPR002885">
    <property type="entry name" value="PPR_rpt"/>
</dbReference>
<dbReference type="OrthoDB" id="185373at2759"/>
<dbReference type="EMBL" id="CP023328">
    <property type="protein sequence ID" value="ATY67487.1"/>
    <property type="molecule type" value="Genomic_DNA"/>
</dbReference>
<feature type="region of interest" description="Disordered" evidence="2">
    <location>
        <begin position="345"/>
        <end position="366"/>
    </location>
</feature>
<organism evidence="3 4">
    <name type="scientific">Cordyceps militaris</name>
    <name type="common">Caterpillar fungus</name>
    <name type="synonym">Clavaria militaris</name>
    <dbReference type="NCBI Taxonomy" id="73501"/>
    <lineage>
        <taxon>Eukaryota</taxon>
        <taxon>Fungi</taxon>
        <taxon>Dikarya</taxon>
        <taxon>Ascomycota</taxon>
        <taxon>Pezizomycotina</taxon>
        <taxon>Sordariomycetes</taxon>
        <taxon>Hypocreomycetidae</taxon>
        <taxon>Hypocreales</taxon>
        <taxon>Cordycipitaceae</taxon>
        <taxon>Cordyceps</taxon>
    </lineage>
</organism>
<keyword evidence="1" id="KW-0677">Repeat</keyword>
<dbReference type="PANTHER" id="PTHR47942:SF16">
    <property type="entry name" value="PENTATRICOPEPTIDE REPEAT DOMAIN CONTAINING PROTEIN-RELATED"/>
    <property type="match status" value="1"/>
</dbReference>
<dbReference type="PANTHER" id="PTHR47942">
    <property type="entry name" value="TETRATRICOPEPTIDE REPEAT (TPR)-LIKE SUPERFAMILY PROTEIN-RELATED"/>
    <property type="match status" value="1"/>
</dbReference>
<name>A0A2H4SWK4_CORMI</name>
<evidence type="ECO:0000313" key="3">
    <source>
        <dbReference type="EMBL" id="ATY67487.1"/>
    </source>
</evidence>
<accession>A0A2H4SWK4</accession>
<gene>
    <name evidence="3" type="ORF">A9K55_000110</name>
</gene>
<evidence type="ECO:0000313" key="4">
    <source>
        <dbReference type="Proteomes" id="UP000323067"/>
    </source>
</evidence>
<feature type="region of interest" description="Disordered" evidence="2">
    <location>
        <begin position="620"/>
        <end position="653"/>
    </location>
</feature>
<dbReference type="VEuPathDB" id="FungiDB:CCM_07416"/>
<evidence type="ECO:0000256" key="1">
    <source>
        <dbReference type="ARBA" id="ARBA00022737"/>
    </source>
</evidence>
<dbReference type="AlphaFoldDB" id="A0A2H4SWK4"/>
<protein>
    <submittedName>
        <fullName evidence="3">Pentatricopeptide repeat</fullName>
    </submittedName>
</protein>
<dbReference type="Pfam" id="PF13812">
    <property type="entry name" value="PPR_3"/>
    <property type="match status" value="1"/>
</dbReference>
<dbReference type="VEuPathDB" id="FungiDB:A9K55_000110"/>